<dbReference type="Pfam" id="PF00067">
    <property type="entry name" value="p450"/>
    <property type="match status" value="1"/>
</dbReference>
<evidence type="ECO:0000256" key="4">
    <source>
        <dbReference type="ARBA" id="ARBA00023002"/>
    </source>
</evidence>
<dbReference type="EMBL" id="VMNW02000084">
    <property type="protein sequence ID" value="KAA9152770.1"/>
    <property type="molecule type" value="Genomic_DNA"/>
</dbReference>
<dbReference type="Gene3D" id="1.10.630.10">
    <property type="entry name" value="Cytochrome P450"/>
    <property type="match status" value="1"/>
</dbReference>
<keyword evidence="6" id="KW-0503">Monooxygenase</keyword>
<dbReference type="OrthoDB" id="7376058at2"/>
<dbReference type="SUPFAM" id="SSF48264">
    <property type="entry name" value="Cytochrome P450"/>
    <property type="match status" value="1"/>
</dbReference>
<dbReference type="GO" id="GO:0020037">
    <property type="term" value="F:heme binding"/>
    <property type="evidence" value="ECO:0007669"/>
    <property type="project" value="InterPro"/>
</dbReference>
<keyword evidence="5" id="KW-0408">Iron</keyword>
<keyword evidence="8" id="KW-1185">Reference proteome</keyword>
<evidence type="ECO:0000256" key="2">
    <source>
        <dbReference type="ARBA" id="ARBA00022617"/>
    </source>
</evidence>
<sequence length="454" mass="49599">MPTGQELHAIPSDETLSAVSRGKELSPATASVADTARVAATVLAPTLRGGVIKRRPRAMALADRLQLDRPGIRLLGRLRERYGERPLQLRIPGRSVTVLLGHADAGSVLARTPSPFTPATLEKKAALSHFQPHGVLISDDGNRAARRGFNEQVLEPGRAIHDLAAPWARRIAERASQPAAPELDWDKFNTRWWQLVREITLGGDTAEDRELTDLLGALRLDANWAYARPKRKQLRNRFLDLVRQQVALNRPGSLAAAVNATPADAATDPAGQVPHWLFAFDAAGIATFRTLALLASHSQAGAQAHAEATAADPSEPRQLPFLRACVLESVRLWPTTPALLREAAEDTAWGRKGTTYLVSTPFFHRDAQRLPYADRFEPGIWLDGRAAEQPALVPFSAGPGACPGRDVVLFATSTLLANLLRRYRFTVLDKRLRPGDLPATLDHFTLRFALEPAG</sequence>
<evidence type="ECO:0000256" key="5">
    <source>
        <dbReference type="ARBA" id="ARBA00023004"/>
    </source>
</evidence>
<evidence type="ECO:0000256" key="6">
    <source>
        <dbReference type="ARBA" id="ARBA00023033"/>
    </source>
</evidence>
<keyword evidence="4" id="KW-0560">Oxidoreductase</keyword>
<dbReference type="InterPro" id="IPR036396">
    <property type="entry name" value="Cyt_P450_sf"/>
</dbReference>
<dbReference type="GO" id="GO:0004497">
    <property type="term" value="F:monooxygenase activity"/>
    <property type="evidence" value="ECO:0007669"/>
    <property type="project" value="UniProtKB-KW"/>
</dbReference>
<evidence type="ECO:0000256" key="3">
    <source>
        <dbReference type="ARBA" id="ARBA00022723"/>
    </source>
</evidence>
<keyword evidence="2" id="KW-0349">Heme</keyword>
<evidence type="ECO:0000256" key="1">
    <source>
        <dbReference type="ARBA" id="ARBA00010617"/>
    </source>
</evidence>
<evidence type="ECO:0000313" key="7">
    <source>
        <dbReference type="EMBL" id="KAA9152770.1"/>
    </source>
</evidence>
<comment type="caution">
    <text evidence="7">The sequence shown here is derived from an EMBL/GenBank/DDBJ whole genome shotgun (WGS) entry which is preliminary data.</text>
</comment>
<proteinExistence type="inferred from homology"/>
<organism evidence="7 8">
    <name type="scientific">Amycolatopsis acidicola</name>
    <dbReference type="NCBI Taxonomy" id="2596893"/>
    <lineage>
        <taxon>Bacteria</taxon>
        <taxon>Bacillati</taxon>
        <taxon>Actinomycetota</taxon>
        <taxon>Actinomycetes</taxon>
        <taxon>Pseudonocardiales</taxon>
        <taxon>Pseudonocardiaceae</taxon>
        <taxon>Amycolatopsis</taxon>
    </lineage>
</organism>
<accession>A0A5N0UQC0</accession>
<dbReference type="InterPro" id="IPR050196">
    <property type="entry name" value="Cytochrome_P450_Monoox"/>
</dbReference>
<dbReference type="AlphaFoldDB" id="A0A5N0UQC0"/>
<dbReference type="InterPro" id="IPR001128">
    <property type="entry name" value="Cyt_P450"/>
</dbReference>
<evidence type="ECO:0000313" key="8">
    <source>
        <dbReference type="Proteomes" id="UP000319769"/>
    </source>
</evidence>
<comment type="similarity">
    <text evidence="1">Belongs to the cytochrome P450 family.</text>
</comment>
<dbReference type="PANTHER" id="PTHR24291:SF50">
    <property type="entry name" value="BIFUNCTIONAL ALBAFLAVENONE MONOOXYGENASE_TERPENE SYNTHASE"/>
    <property type="match status" value="1"/>
</dbReference>
<protein>
    <submittedName>
        <fullName evidence="7">Cytochrome P450</fullName>
    </submittedName>
</protein>
<gene>
    <name evidence="7" type="ORF">FPZ12_036325</name>
</gene>
<name>A0A5N0UQC0_9PSEU</name>
<dbReference type="GO" id="GO:0016705">
    <property type="term" value="F:oxidoreductase activity, acting on paired donors, with incorporation or reduction of molecular oxygen"/>
    <property type="evidence" value="ECO:0007669"/>
    <property type="project" value="InterPro"/>
</dbReference>
<dbReference type="GO" id="GO:0005506">
    <property type="term" value="F:iron ion binding"/>
    <property type="evidence" value="ECO:0007669"/>
    <property type="project" value="InterPro"/>
</dbReference>
<dbReference type="PANTHER" id="PTHR24291">
    <property type="entry name" value="CYTOCHROME P450 FAMILY 4"/>
    <property type="match status" value="1"/>
</dbReference>
<dbReference type="Proteomes" id="UP000319769">
    <property type="component" value="Unassembled WGS sequence"/>
</dbReference>
<reference evidence="7" key="1">
    <citation type="submission" date="2019-09" db="EMBL/GenBank/DDBJ databases">
        <authorList>
            <person name="Teo W.F.A."/>
            <person name="Duangmal K."/>
        </authorList>
    </citation>
    <scope>NUCLEOTIDE SEQUENCE [LARGE SCALE GENOMIC DNA]</scope>
    <source>
        <strain evidence="7">K81G1</strain>
    </source>
</reference>
<keyword evidence="3" id="KW-0479">Metal-binding</keyword>